<feature type="compositionally biased region" description="Basic and acidic residues" evidence="1">
    <location>
        <begin position="72"/>
        <end position="85"/>
    </location>
</feature>
<dbReference type="EMBL" id="LT629705">
    <property type="protein sequence ID" value="SDO20298.1"/>
    <property type="molecule type" value="Genomic_DNA"/>
</dbReference>
<evidence type="ECO:0000256" key="1">
    <source>
        <dbReference type="SAM" id="MobiDB-lite"/>
    </source>
</evidence>
<keyword evidence="2" id="KW-0812">Transmembrane</keyword>
<proteinExistence type="predicted"/>
<evidence type="ECO:0000313" key="4">
    <source>
        <dbReference type="Proteomes" id="UP000198827"/>
    </source>
</evidence>
<dbReference type="RefSeq" id="WP_090180746.1">
    <property type="nucleotide sequence ID" value="NZ_LT629705.1"/>
</dbReference>
<evidence type="ECO:0000256" key="2">
    <source>
        <dbReference type="SAM" id="Phobius"/>
    </source>
</evidence>
<evidence type="ECO:0000313" key="3">
    <source>
        <dbReference type="EMBL" id="SDO20298.1"/>
    </source>
</evidence>
<reference evidence="3 4" key="1">
    <citation type="submission" date="2016-10" db="EMBL/GenBank/DDBJ databases">
        <authorList>
            <person name="de Groot N.N."/>
        </authorList>
    </citation>
    <scope>NUCLEOTIDE SEQUENCE [LARGE SCALE GENOMIC DNA]</scope>
    <source>
        <strain evidence="3 4">CECT 7543</strain>
    </source>
</reference>
<gene>
    <name evidence="3" type="ORF">SAMN04489798_2311</name>
</gene>
<keyword evidence="2" id="KW-1133">Transmembrane helix</keyword>
<dbReference type="Proteomes" id="UP000198827">
    <property type="component" value="Chromosome I"/>
</dbReference>
<keyword evidence="2" id="KW-0472">Membrane</keyword>
<dbReference type="AlphaFoldDB" id="A0A1H0HM65"/>
<feature type="transmembrane region" description="Helical" evidence="2">
    <location>
        <begin position="36"/>
        <end position="55"/>
    </location>
</feature>
<feature type="region of interest" description="Disordered" evidence="1">
    <location>
        <begin position="61"/>
        <end position="91"/>
    </location>
</feature>
<feature type="transmembrane region" description="Helical" evidence="2">
    <location>
        <begin position="12"/>
        <end position="30"/>
    </location>
</feature>
<protein>
    <submittedName>
        <fullName evidence="3">Uncharacterized protein</fullName>
    </submittedName>
</protein>
<sequence>MKDSTKKKIRHFVVIVVGCIAAYIVFNVKGGGIEESLAGAALGVVLVALSFWWSWPTDDEMEEKNPGYKQRKKDELVSRWEEPKPEPLSPELTELAEKIRKKLK</sequence>
<accession>A0A1H0HM65</accession>
<name>A0A1H0HM65_9PSED</name>
<organism evidence="3 4">
    <name type="scientific">Pseudomonas arsenicoxydans</name>
    <dbReference type="NCBI Taxonomy" id="702115"/>
    <lineage>
        <taxon>Bacteria</taxon>
        <taxon>Pseudomonadati</taxon>
        <taxon>Pseudomonadota</taxon>
        <taxon>Gammaproteobacteria</taxon>
        <taxon>Pseudomonadales</taxon>
        <taxon>Pseudomonadaceae</taxon>
        <taxon>Pseudomonas</taxon>
    </lineage>
</organism>